<sequence length="416" mass="45433">MTRDDPFKTRVRQRMAVTDESYTQARRLLADYPAPTADELAIAMVVEQRYEAPALLPDIRFALPDHFGQPGPDGEVRLSGRGEWVAGQPCLAIELIAISNNPTNKIPGAWWTSFGIELHEHGWAYSTAGAGTLDWTLTLRPVQGDVCAPTAVRLAYPDGKALFDGPVALSPDWLTKVRSHPAGLLIVAGPVSGSQFPRRFTDGLVADMLSTADLIATRVPVTMDWSLTTGMTAEEIAVTRIEGQGVRALPADATPAQRARAEATWHSMRQADEACRCSGTGCHHGKAHDDGEDEPCPGRLLHIDRFPGSLWTTAAWHDVYACDTCEELLEAEATLPDLPWGEHYTEASAGGGEPRGGTRVYAGVRHPNFPEFDEEDQPVDAAEEFDEDYYGSDDPNDPDYVFCRECGADNEYSCDC</sequence>
<evidence type="ECO:0000313" key="3">
    <source>
        <dbReference type="Proteomes" id="UP000256269"/>
    </source>
</evidence>
<proteinExistence type="predicted"/>
<dbReference type="RefSeq" id="WP_170218255.1">
    <property type="nucleotide sequence ID" value="NZ_CP144378.1"/>
</dbReference>
<evidence type="ECO:0000313" key="2">
    <source>
        <dbReference type="EMBL" id="REH18016.1"/>
    </source>
</evidence>
<dbReference type="AlphaFoldDB" id="A0A3E0G7R9"/>
<reference evidence="2 3" key="1">
    <citation type="submission" date="2018-08" db="EMBL/GenBank/DDBJ databases">
        <title>Genomic Encyclopedia of Archaeal and Bacterial Type Strains, Phase II (KMG-II): from individual species to whole genera.</title>
        <authorList>
            <person name="Goeker M."/>
        </authorList>
    </citation>
    <scope>NUCLEOTIDE SEQUENCE [LARGE SCALE GENOMIC DNA]</scope>
    <source>
        <strain evidence="2 3">DSM 45791</strain>
    </source>
</reference>
<keyword evidence="3" id="KW-1185">Reference proteome</keyword>
<feature type="compositionally biased region" description="Acidic residues" evidence="1">
    <location>
        <begin position="371"/>
        <end position="397"/>
    </location>
</feature>
<dbReference type="EMBL" id="QUNO01000038">
    <property type="protein sequence ID" value="REH18016.1"/>
    <property type="molecule type" value="Genomic_DNA"/>
</dbReference>
<comment type="caution">
    <text evidence="2">The sequence shown here is derived from an EMBL/GenBank/DDBJ whole genome shotgun (WGS) entry which is preliminary data.</text>
</comment>
<feature type="region of interest" description="Disordered" evidence="1">
    <location>
        <begin position="369"/>
        <end position="398"/>
    </location>
</feature>
<accession>A0A3E0G7R9</accession>
<organism evidence="2 3">
    <name type="scientific">Kutzneria buriramensis</name>
    <dbReference type="NCBI Taxonomy" id="1045776"/>
    <lineage>
        <taxon>Bacteria</taxon>
        <taxon>Bacillati</taxon>
        <taxon>Actinomycetota</taxon>
        <taxon>Actinomycetes</taxon>
        <taxon>Pseudonocardiales</taxon>
        <taxon>Pseudonocardiaceae</taxon>
        <taxon>Kutzneria</taxon>
    </lineage>
</organism>
<name>A0A3E0G7R9_9PSEU</name>
<gene>
    <name evidence="2" type="ORF">BCF44_1383</name>
</gene>
<evidence type="ECO:0000256" key="1">
    <source>
        <dbReference type="SAM" id="MobiDB-lite"/>
    </source>
</evidence>
<protein>
    <submittedName>
        <fullName evidence="2">Uncharacterized protein</fullName>
    </submittedName>
</protein>
<dbReference type="Proteomes" id="UP000256269">
    <property type="component" value="Unassembled WGS sequence"/>
</dbReference>